<dbReference type="EMBL" id="CP000804">
    <property type="protein sequence ID" value="ABU58423.1"/>
    <property type="molecule type" value="Genomic_DNA"/>
</dbReference>
<evidence type="ECO:0000256" key="2">
    <source>
        <dbReference type="SAM" id="SignalP"/>
    </source>
</evidence>
<keyword evidence="2" id="KW-0732">Signal</keyword>
<sequence length="259" mass="26361">MRSKSWILLLLGALIALAVAPAAFAQVATAKVRVIHASPDAPAVDVIVNGNRALTNVPFFAASAYLDLPAGSYDIQVVPAGATSPVVIDAKGVRIEAGKAYTIAATGKLAEIKPTILMDDLTAPAAGKAHVRVIHFSPDAPAVDIKVAGGPTLISNLAFPNASNYLPVDAGSYDLQVTPAGGTAVVLDLKGTRLEAGKIYDVFAVGELANIKVEVAVTTPAAAPAALPRTGGETGIAMWALVAAMALIGAGLVMRRRVA</sequence>
<dbReference type="eggNOG" id="COG1404">
    <property type="taxonomic scope" value="Bacteria"/>
</dbReference>
<dbReference type="HOGENOM" id="CLU_069060_1_0_0"/>
<feature type="transmembrane region" description="Helical" evidence="1">
    <location>
        <begin position="236"/>
        <end position="254"/>
    </location>
</feature>
<dbReference type="STRING" id="383372.Rcas_2340"/>
<evidence type="ECO:0000313" key="5">
    <source>
        <dbReference type="Proteomes" id="UP000000263"/>
    </source>
</evidence>
<accession>A7NF62</accession>
<dbReference type="KEGG" id="rca:Rcas_2340"/>
<keyword evidence="1" id="KW-1133">Transmembrane helix</keyword>
<dbReference type="Pfam" id="PF14344">
    <property type="entry name" value="DUF4397"/>
    <property type="match status" value="2"/>
</dbReference>
<reference evidence="4 5" key="1">
    <citation type="submission" date="2007-08" db="EMBL/GenBank/DDBJ databases">
        <title>Complete sequence of Roseiflexus castenholzii DSM 13941.</title>
        <authorList>
            <consortium name="US DOE Joint Genome Institute"/>
            <person name="Copeland A."/>
            <person name="Lucas S."/>
            <person name="Lapidus A."/>
            <person name="Barry K."/>
            <person name="Glavina del Rio T."/>
            <person name="Dalin E."/>
            <person name="Tice H."/>
            <person name="Pitluck S."/>
            <person name="Thompson L.S."/>
            <person name="Brettin T."/>
            <person name="Bruce D."/>
            <person name="Detter J.C."/>
            <person name="Han C."/>
            <person name="Tapia R."/>
            <person name="Schmutz J."/>
            <person name="Larimer F."/>
            <person name="Land M."/>
            <person name="Hauser L."/>
            <person name="Kyrpides N."/>
            <person name="Mikhailova N."/>
            <person name="Bryant D.A."/>
            <person name="Hanada S."/>
            <person name="Tsukatani Y."/>
            <person name="Richardson P."/>
        </authorList>
    </citation>
    <scope>NUCLEOTIDE SEQUENCE [LARGE SCALE GENOMIC DNA]</scope>
    <source>
        <strain evidence="5">DSM 13941 / HLO8</strain>
    </source>
</reference>
<dbReference type="RefSeq" id="WP_012120847.1">
    <property type="nucleotide sequence ID" value="NC_009767.1"/>
</dbReference>
<evidence type="ECO:0000256" key="1">
    <source>
        <dbReference type="SAM" id="Phobius"/>
    </source>
</evidence>
<feature type="domain" description="DUF4397" evidence="3">
    <location>
        <begin position="30"/>
        <end position="145"/>
    </location>
</feature>
<dbReference type="InterPro" id="IPR025510">
    <property type="entry name" value="DUF4397"/>
</dbReference>
<dbReference type="OrthoDB" id="9783299at2"/>
<evidence type="ECO:0000313" key="4">
    <source>
        <dbReference type="EMBL" id="ABU58423.1"/>
    </source>
</evidence>
<keyword evidence="1" id="KW-0472">Membrane</keyword>
<proteinExistence type="predicted"/>
<keyword evidence="1" id="KW-0812">Transmembrane</keyword>
<feature type="signal peptide" evidence="2">
    <location>
        <begin position="1"/>
        <end position="25"/>
    </location>
</feature>
<feature type="domain" description="DUF4397" evidence="3">
    <location>
        <begin position="149"/>
        <end position="219"/>
    </location>
</feature>
<dbReference type="NCBIfam" id="TIGR01167">
    <property type="entry name" value="LPXTG_anchor"/>
    <property type="match status" value="1"/>
</dbReference>
<organism evidence="4 5">
    <name type="scientific">Roseiflexus castenholzii (strain DSM 13941 / HLO8)</name>
    <dbReference type="NCBI Taxonomy" id="383372"/>
    <lineage>
        <taxon>Bacteria</taxon>
        <taxon>Bacillati</taxon>
        <taxon>Chloroflexota</taxon>
        <taxon>Chloroflexia</taxon>
        <taxon>Chloroflexales</taxon>
        <taxon>Roseiflexineae</taxon>
        <taxon>Roseiflexaceae</taxon>
        <taxon>Roseiflexus</taxon>
    </lineage>
</organism>
<evidence type="ECO:0000259" key="3">
    <source>
        <dbReference type="Pfam" id="PF14344"/>
    </source>
</evidence>
<dbReference type="Proteomes" id="UP000000263">
    <property type="component" value="Chromosome"/>
</dbReference>
<gene>
    <name evidence="4" type="ordered locus">Rcas_2340</name>
</gene>
<keyword evidence="5" id="KW-1185">Reference proteome</keyword>
<feature type="chain" id="PRO_5002713048" evidence="2">
    <location>
        <begin position="26"/>
        <end position="259"/>
    </location>
</feature>
<name>A7NF62_ROSCS</name>
<dbReference type="AlphaFoldDB" id="A7NF62"/>
<protein>
    <submittedName>
        <fullName evidence="4">LPXTG-motif cell wall anchor domain</fullName>
    </submittedName>
</protein>